<name>A0A124FX48_9BACT</name>
<dbReference type="Proteomes" id="UP000053904">
    <property type="component" value="Unassembled WGS sequence"/>
</dbReference>
<dbReference type="EMBL" id="LGGO01000085">
    <property type="protein sequence ID" value="KUK76927.1"/>
    <property type="molecule type" value="Genomic_DNA"/>
</dbReference>
<dbReference type="InterPro" id="IPR011257">
    <property type="entry name" value="DNA_glycosylase"/>
</dbReference>
<comment type="caution">
    <text evidence="1">The sequence shown here is derived from an EMBL/GenBank/DDBJ whole genome shotgun (WGS) entry which is preliminary data.</text>
</comment>
<sequence length="245" mass="29213">MNKELILTKVRKLLDLYSSGNLGDTTMPEGTHPVFNNQEEKLLYYTFPMALNYQRNSYKLWEAAKQTWEDETTKQIFDIKWVSEHTEEELREKLLKYKLALQPNKHIDTWKRISETIYSNWRSISKLIEWSEEDFLYLKELIQKQHKKGFPYLSGPKIFNYWSYILTEYCDIELKYRNFIEIAPDTHVIQASVRLGVIEEDDISKLSREEVSKIWRSLLEGTGIDPIDVHSSLWFWSRGGFKVEV</sequence>
<organism evidence="1 2">
    <name type="scientific">candidate division WS6 bacterium 34_10</name>
    <dbReference type="NCBI Taxonomy" id="1641389"/>
    <lineage>
        <taxon>Bacteria</taxon>
        <taxon>Candidatus Dojkabacteria</taxon>
    </lineage>
</organism>
<dbReference type="AlphaFoldDB" id="A0A124FX48"/>
<dbReference type="GO" id="GO:0006281">
    <property type="term" value="P:DNA repair"/>
    <property type="evidence" value="ECO:0007669"/>
    <property type="project" value="InterPro"/>
</dbReference>
<accession>A0A124FX48</accession>
<evidence type="ECO:0000313" key="2">
    <source>
        <dbReference type="Proteomes" id="UP000053904"/>
    </source>
</evidence>
<proteinExistence type="predicted"/>
<dbReference type="SUPFAM" id="SSF48150">
    <property type="entry name" value="DNA-glycosylase"/>
    <property type="match status" value="1"/>
</dbReference>
<dbReference type="InterPro" id="IPR023170">
    <property type="entry name" value="HhH_base_excis_C"/>
</dbReference>
<evidence type="ECO:0000313" key="1">
    <source>
        <dbReference type="EMBL" id="KUK76927.1"/>
    </source>
</evidence>
<gene>
    <name evidence="1" type="ORF">XD93_0643</name>
</gene>
<dbReference type="Gene3D" id="1.10.1670.10">
    <property type="entry name" value="Helix-hairpin-Helix base-excision DNA repair enzymes (C-terminal)"/>
    <property type="match status" value="1"/>
</dbReference>
<reference evidence="2" key="1">
    <citation type="journal article" date="2015" name="MBio">
        <title>Genome-Resolved Metagenomic Analysis Reveals Roles for Candidate Phyla and Other Microbial Community Members in Biogeochemical Transformations in Oil Reservoirs.</title>
        <authorList>
            <person name="Hu P."/>
            <person name="Tom L."/>
            <person name="Singh A."/>
            <person name="Thomas B.C."/>
            <person name="Baker B.J."/>
            <person name="Piceno Y.M."/>
            <person name="Andersen G.L."/>
            <person name="Banfield J.F."/>
        </authorList>
    </citation>
    <scope>NUCLEOTIDE SEQUENCE [LARGE SCALE GENOMIC DNA]</scope>
</reference>
<dbReference type="GO" id="GO:0003824">
    <property type="term" value="F:catalytic activity"/>
    <property type="evidence" value="ECO:0007669"/>
    <property type="project" value="InterPro"/>
</dbReference>
<protein>
    <submittedName>
        <fullName evidence="1">Uncharacterized protein</fullName>
    </submittedName>
</protein>